<dbReference type="InterPro" id="IPR027558">
    <property type="entry name" value="Pre_pil_HX9DG_C"/>
</dbReference>
<evidence type="ECO:0000313" key="3">
    <source>
        <dbReference type="EMBL" id="HEN14636.1"/>
    </source>
</evidence>
<reference evidence="3" key="1">
    <citation type="journal article" date="2020" name="mSystems">
        <title>Genome- and Community-Level Interaction Insights into Carbon Utilization and Element Cycling Functions of Hydrothermarchaeota in Hydrothermal Sediment.</title>
        <authorList>
            <person name="Zhou Z."/>
            <person name="Liu Y."/>
            <person name="Xu W."/>
            <person name="Pan J."/>
            <person name="Luo Z.H."/>
            <person name="Li M."/>
        </authorList>
    </citation>
    <scope>NUCLEOTIDE SEQUENCE [LARGE SCALE GENOMIC DNA]</scope>
    <source>
        <strain evidence="3">SpSt-339</strain>
    </source>
</reference>
<sequence>MSMAKSSILKSQHRSGFTLIELLVVIAIIAVLIALLLPAVQQAREAARRTQCRNNLKQMGLALHNYESTFTRFPSAGEFTVRTGSFFRSFTPTSTFTQLLPYIDQAPVYNTIDFNRHYTQAGANRTAAQTKIAAFLCPSNGYTPPDNAATPAANTGYGLTDYMPVAYTDLDDVGRRCNSPLTNCGVSGTDSYTKWDRDSVLGFHNGIRDCTDGLSNSVAVFEANGRQATVVSTSYGLGSVFAGTTNAIYPGTDTTQSQATAAPTGFGSVPGRWADPDSGSGVSGPPANRGGIINNNKVPVGGPSNCRWTTNNCGPNDEPFSLHVGGCHALLGDGSVKFISENVETQIIRQLCSRADGEAVGEF</sequence>
<dbReference type="AlphaFoldDB" id="A0A7C2P989"/>
<evidence type="ECO:0000256" key="1">
    <source>
        <dbReference type="SAM" id="MobiDB-lite"/>
    </source>
</evidence>
<comment type="caution">
    <text evidence="3">The sequence shown here is derived from an EMBL/GenBank/DDBJ whole genome shotgun (WGS) entry which is preliminary data.</text>
</comment>
<dbReference type="EMBL" id="DSOK01000124">
    <property type="protein sequence ID" value="HEN14636.1"/>
    <property type="molecule type" value="Genomic_DNA"/>
</dbReference>
<dbReference type="SUPFAM" id="SSF54523">
    <property type="entry name" value="Pili subunits"/>
    <property type="match status" value="1"/>
</dbReference>
<dbReference type="PANTHER" id="PTHR30093:SF2">
    <property type="entry name" value="TYPE II SECRETION SYSTEM PROTEIN H"/>
    <property type="match status" value="1"/>
</dbReference>
<dbReference type="Gene3D" id="3.30.700.10">
    <property type="entry name" value="Glycoprotein, Type 4 Pilin"/>
    <property type="match status" value="1"/>
</dbReference>
<protein>
    <submittedName>
        <fullName evidence="3">DUF1559 domain-containing protein</fullName>
    </submittedName>
</protein>
<dbReference type="Pfam" id="PF07596">
    <property type="entry name" value="SBP_bac_10"/>
    <property type="match status" value="1"/>
</dbReference>
<dbReference type="PROSITE" id="PS00409">
    <property type="entry name" value="PROKAR_NTER_METHYL"/>
    <property type="match status" value="1"/>
</dbReference>
<dbReference type="InterPro" id="IPR045584">
    <property type="entry name" value="Pilin-like"/>
</dbReference>
<dbReference type="InterPro" id="IPR012902">
    <property type="entry name" value="N_methyl_site"/>
</dbReference>
<accession>A0A7C2P989</accession>
<dbReference type="Pfam" id="PF07963">
    <property type="entry name" value="N_methyl"/>
    <property type="match status" value="1"/>
</dbReference>
<dbReference type="NCBIfam" id="TIGR02532">
    <property type="entry name" value="IV_pilin_GFxxxE"/>
    <property type="match status" value="1"/>
</dbReference>
<dbReference type="NCBIfam" id="TIGR04294">
    <property type="entry name" value="pre_pil_HX9DG"/>
    <property type="match status" value="1"/>
</dbReference>
<organism evidence="3">
    <name type="scientific">Schlesneria paludicola</name>
    <dbReference type="NCBI Taxonomy" id="360056"/>
    <lineage>
        <taxon>Bacteria</taxon>
        <taxon>Pseudomonadati</taxon>
        <taxon>Planctomycetota</taxon>
        <taxon>Planctomycetia</taxon>
        <taxon>Planctomycetales</taxon>
        <taxon>Planctomycetaceae</taxon>
        <taxon>Schlesneria</taxon>
    </lineage>
</organism>
<feature type="region of interest" description="Disordered" evidence="1">
    <location>
        <begin position="275"/>
        <end position="296"/>
    </location>
</feature>
<feature type="domain" description="DUF1559" evidence="2">
    <location>
        <begin position="41"/>
        <end position="345"/>
    </location>
</feature>
<name>A0A7C2P989_9PLAN</name>
<evidence type="ECO:0000259" key="2">
    <source>
        <dbReference type="Pfam" id="PF07596"/>
    </source>
</evidence>
<dbReference type="PANTHER" id="PTHR30093">
    <property type="entry name" value="GENERAL SECRETION PATHWAY PROTEIN G"/>
    <property type="match status" value="1"/>
</dbReference>
<gene>
    <name evidence="3" type="ORF">ENQ76_04100</name>
</gene>
<proteinExistence type="predicted"/>
<dbReference type="InterPro" id="IPR011453">
    <property type="entry name" value="DUF1559"/>
</dbReference>